<comment type="similarity">
    <text evidence="2">Belongs to the PPase family.</text>
</comment>
<keyword evidence="8" id="KW-0007">Acetylation</keyword>
<dbReference type="GeneTree" id="ENSGT00390000017004"/>
<evidence type="ECO:0000256" key="6">
    <source>
        <dbReference type="ARBA" id="ARBA00022801"/>
    </source>
</evidence>
<reference evidence="10" key="3">
    <citation type="journal article" date="2014" name="Nature">
        <title>Elephant shark genome provides unique insights into gnathostome evolution.</title>
        <authorList>
            <consortium name="International Elephant Shark Genome Sequencing Consortium"/>
            <person name="Venkatesh B."/>
            <person name="Lee A.P."/>
            <person name="Ravi V."/>
            <person name="Maurya A.K."/>
            <person name="Lian M.M."/>
            <person name="Swann J.B."/>
            <person name="Ohta Y."/>
            <person name="Flajnik M.F."/>
            <person name="Sutoh Y."/>
            <person name="Kasahara M."/>
            <person name="Hoon S."/>
            <person name="Gangu V."/>
            <person name="Roy S.W."/>
            <person name="Irimia M."/>
            <person name="Korzh V."/>
            <person name="Kondrychyn I."/>
            <person name="Lim Z.W."/>
            <person name="Tay B.H."/>
            <person name="Tohari S."/>
            <person name="Kong K.W."/>
            <person name="Ho S."/>
            <person name="Lorente-Galdos B."/>
            <person name="Quilez J."/>
            <person name="Marques-Bonet T."/>
            <person name="Raney B.J."/>
            <person name="Ingham P.W."/>
            <person name="Tay A."/>
            <person name="Hillier L.W."/>
            <person name="Minx P."/>
            <person name="Boehm T."/>
            <person name="Wilson R.K."/>
            <person name="Brenner S."/>
            <person name="Warren W.C."/>
        </authorList>
    </citation>
    <scope>NUCLEOTIDE SEQUENCE [LARGE SCALE GENOMIC DNA]</scope>
</reference>
<dbReference type="InterPro" id="IPR036649">
    <property type="entry name" value="Pyrophosphatase_sf"/>
</dbReference>
<dbReference type="CDD" id="cd00412">
    <property type="entry name" value="pyrophosphatase"/>
    <property type="match status" value="1"/>
</dbReference>
<dbReference type="GO" id="GO:0004427">
    <property type="term" value="F:inorganic diphosphate phosphatase activity"/>
    <property type="evidence" value="ECO:0007669"/>
    <property type="project" value="UniProtKB-EC"/>
</dbReference>
<evidence type="ECO:0000256" key="8">
    <source>
        <dbReference type="ARBA" id="ARBA00022990"/>
    </source>
</evidence>
<dbReference type="EC" id="3.6.1.1" evidence="4"/>
<dbReference type="Ensembl" id="ENSCMIT00000038969.1">
    <property type="protein sequence ID" value="ENSCMIP00000038419.1"/>
    <property type="gene ID" value="ENSCMIG00000016120.1"/>
</dbReference>
<evidence type="ECO:0000256" key="7">
    <source>
        <dbReference type="ARBA" id="ARBA00022842"/>
    </source>
</evidence>
<sequence length="318" mass="35963">MAGLSCSLGAWFPRRRGLGLLLGGLSGRRGARSGCERREERVYLKDATGRYISPFHDVPLYAVNDQVLFNMVVEVPRWTNAKMEIATKDPLNPIKQDMKKGNLRYVTNIFPYKGYIWNYGALPQTWEDPHHKDKTTNCCGDNDPIDVCDIGSKLCSCGEVIQVKPLAALALIDEGEMDWKIIAINKEDPDSDKFNNIDDIRKYRPGYLEATLNWFRLYKIPDGKPENQFGFNGEFKDQAFAIDVIKSTHESWQSLIYNKTERGEINCKNVSITDSPFHCSQEEAEAIVRSVTPALQARDLSSIPGRAKPWASFLTPHA</sequence>
<reference evidence="10" key="1">
    <citation type="journal article" date="2006" name="Science">
        <title>Ancient noncoding elements conserved in the human genome.</title>
        <authorList>
            <person name="Venkatesh B."/>
            <person name="Kirkness E.F."/>
            <person name="Loh Y.H."/>
            <person name="Halpern A.L."/>
            <person name="Lee A.P."/>
            <person name="Johnson J."/>
            <person name="Dandona N."/>
            <person name="Viswanathan L.D."/>
            <person name="Tay A."/>
            <person name="Venter J.C."/>
            <person name="Strausberg R.L."/>
            <person name="Brenner S."/>
        </authorList>
    </citation>
    <scope>NUCLEOTIDE SEQUENCE [LARGE SCALE GENOMIC DNA]</scope>
</reference>
<evidence type="ECO:0000256" key="1">
    <source>
        <dbReference type="ARBA" id="ARBA00001946"/>
    </source>
</evidence>
<dbReference type="STRING" id="7868.ENSCMIP00000038419"/>
<evidence type="ECO:0000256" key="2">
    <source>
        <dbReference type="ARBA" id="ARBA00006220"/>
    </source>
</evidence>
<dbReference type="GO" id="GO:0006796">
    <property type="term" value="P:phosphate-containing compound metabolic process"/>
    <property type="evidence" value="ECO:0007669"/>
    <property type="project" value="InterPro"/>
</dbReference>
<keyword evidence="5" id="KW-0479">Metal-binding</keyword>
<dbReference type="Gene3D" id="3.90.80.10">
    <property type="entry name" value="Inorganic pyrophosphatase"/>
    <property type="match status" value="1"/>
</dbReference>
<dbReference type="PANTHER" id="PTHR10286">
    <property type="entry name" value="INORGANIC PYROPHOSPHATASE"/>
    <property type="match status" value="1"/>
</dbReference>
<evidence type="ECO:0000256" key="5">
    <source>
        <dbReference type="ARBA" id="ARBA00022723"/>
    </source>
</evidence>
<reference evidence="10" key="2">
    <citation type="journal article" date="2007" name="PLoS Biol.">
        <title>Survey sequencing and comparative analysis of the elephant shark (Callorhinchus milii) genome.</title>
        <authorList>
            <person name="Venkatesh B."/>
            <person name="Kirkness E.F."/>
            <person name="Loh Y.H."/>
            <person name="Halpern A.L."/>
            <person name="Lee A.P."/>
            <person name="Johnson J."/>
            <person name="Dandona N."/>
            <person name="Viswanathan L.D."/>
            <person name="Tay A."/>
            <person name="Venter J.C."/>
            <person name="Strausberg R.L."/>
            <person name="Brenner S."/>
        </authorList>
    </citation>
    <scope>NUCLEOTIDE SEQUENCE [LARGE SCALE GENOMIC DNA]</scope>
</reference>
<dbReference type="GO" id="GO:0000287">
    <property type="term" value="F:magnesium ion binding"/>
    <property type="evidence" value="ECO:0007669"/>
    <property type="project" value="InterPro"/>
</dbReference>
<dbReference type="InParanoid" id="A0A4W3J5K9"/>
<dbReference type="AlphaFoldDB" id="A0A4W3J5K9"/>
<evidence type="ECO:0000256" key="4">
    <source>
        <dbReference type="ARBA" id="ARBA00012146"/>
    </source>
</evidence>
<dbReference type="SUPFAM" id="SSF50324">
    <property type="entry name" value="Inorganic pyrophosphatase"/>
    <property type="match status" value="1"/>
</dbReference>
<name>A0A4W3J5K9_CALMI</name>
<comment type="subunit">
    <text evidence="3">Homodimer.</text>
</comment>
<proteinExistence type="inferred from homology"/>
<keyword evidence="10" id="KW-1185">Reference proteome</keyword>
<dbReference type="InterPro" id="IPR008162">
    <property type="entry name" value="Pyrophosphatase"/>
</dbReference>
<reference evidence="9" key="5">
    <citation type="submission" date="2025-09" db="UniProtKB">
        <authorList>
            <consortium name="Ensembl"/>
        </authorList>
    </citation>
    <scope>IDENTIFICATION</scope>
</reference>
<dbReference type="Pfam" id="PF00719">
    <property type="entry name" value="Pyrophosphatase"/>
    <property type="match status" value="1"/>
</dbReference>
<dbReference type="Proteomes" id="UP000314986">
    <property type="component" value="Unassembled WGS sequence"/>
</dbReference>
<accession>A0A4W3J5K9</accession>
<comment type="cofactor">
    <cofactor evidence="1">
        <name>Mg(2+)</name>
        <dbReference type="ChEBI" id="CHEBI:18420"/>
    </cofactor>
</comment>
<dbReference type="FunFam" id="3.90.80.10:FF:000005">
    <property type="entry name" value="Pyrophosphatase (inorganic) 2"/>
    <property type="match status" value="1"/>
</dbReference>
<dbReference type="OMA" id="CASQYNA"/>
<evidence type="ECO:0000313" key="10">
    <source>
        <dbReference type="Proteomes" id="UP000314986"/>
    </source>
</evidence>
<dbReference type="PROSITE" id="PS00387">
    <property type="entry name" value="PPASE"/>
    <property type="match status" value="1"/>
</dbReference>
<gene>
    <name evidence="9" type="primary">LOC103177661</name>
</gene>
<dbReference type="GO" id="GO:0005737">
    <property type="term" value="C:cytoplasm"/>
    <property type="evidence" value="ECO:0007669"/>
    <property type="project" value="InterPro"/>
</dbReference>
<evidence type="ECO:0000313" key="9">
    <source>
        <dbReference type="Ensembl" id="ENSCMIP00000038419.1"/>
    </source>
</evidence>
<protein>
    <recommendedName>
        <fullName evidence="4">inorganic diphosphatase</fullName>
        <ecNumber evidence="4">3.6.1.1</ecNumber>
    </recommendedName>
</protein>
<evidence type="ECO:0000256" key="3">
    <source>
        <dbReference type="ARBA" id="ARBA00011738"/>
    </source>
</evidence>
<keyword evidence="6" id="KW-0378">Hydrolase</keyword>
<organism evidence="9 10">
    <name type="scientific">Callorhinchus milii</name>
    <name type="common">Ghost shark</name>
    <dbReference type="NCBI Taxonomy" id="7868"/>
    <lineage>
        <taxon>Eukaryota</taxon>
        <taxon>Metazoa</taxon>
        <taxon>Chordata</taxon>
        <taxon>Craniata</taxon>
        <taxon>Vertebrata</taxon>
        <taxon>Chondrichthyes</taxon>
        <taxon>Holocephali</taxon>
        <taxon>Chimaeriformes</taxon>
        <taxon>Callorhinchidae</taxon>
        <taxon>Callorhinchus</taxon>
    </lineage>
</organism>
<keyword evidence="7" id="KW-0460">Magnesium</keyword>
<reference evidence="9" key="4">
    <citation type="submission" date="2025-08" db="UniProtKB">
        <authorList>
            <consortium name="Ensembl"/>
        </authorList>
    </citation>
    <scope>IDENTIFICATION</scope>
</reference>